<dbReference type="SUPFAM" id="SSF75169">
    <property type="entry name" value="DsrEFH-like"/>
    <property type="match status" value="1"/>
</dbReference>
<organism evidence="2 3">
    <name type="scientific">Hymenobacter psychrophilus</name>
    <dbReference type="NCBI Taxonomy" id="651662"/>
    <lineage>
        <taxon>Bacteria</taxon>
        <taxon>Pseudomonadati</taxon>
        <taxon>Bacteroidota</taxon>
        <taxon>Cytophagia</taxon>
        <taxon>Cytophagales</taxon>
        <taxon>Hymenobacteraceae</taxon>
        <taxon>Hymenobacter</taxon>
    </lineage>
</organism>
<dbReference type="STRING" id="651662.SAMN04488069_10912"/>
<protein>
    <submittedName>
        <fullName evidence="2">Uncharacterized protein</fullName>
    </submittedName>
</protein>
<name>A0A1H3K5R8_9BACT</name>
<sequence length="188" mass="20064">MISNAFPRLTMPSLPRLLAAAALLATIGTAHAQTTTPAATPAATTAAPAPVLTPPNAAAAAKAAVFQGAPATKKHYRAVYQLDSNDPKLINQTLHNMQNALKDPRLKGKLEMELVVFSGGTVVFRKDQPYEADVLALQQAGVILAQCENSMRAYKLTKNDMLPYISVVPTGNGELIIRQTEGWVLVHP</sequence>
<evidence type="ECO:0000256" key="1">
    <source>
        <dbReference type="SAM" id="SignalP"/>
    </source>
</evidence>
<evidence type="ECO:0000313" key="3">
    <source>
        <dbReference type="Proteomes" id="UP000199249"/>
    </source>
</evidence>
<dbReference type="Pfam" id="PF02635">
    <property type="entry name" value="DsrE"/>
    <property type="match status" value="1"/>
</dbReference>
<dbReference type="Gene3D" id="3.40.1260.10">
    <property type="entry name" value="DsrEFH-like"/>
    <property type="match status" value="1"/>
</dbReference>
<feature type="signal peptide" evidence="1">
    <location>
        <begin position="1"/>
        <end position="32"/>
    </location>
</feature>
<dbReference type="EMBL" id="FNOV01000009">
    <property type="protein sequence ID" value="SDY47550.1"/>
    <property type="molecule type" value="Genomic_DNA"/>
</dbReference>
<dbReference type="Proteomes" id="UP000199249">
    <property type="component" value="Unassembled WGS sequence"/>
</dbReference>
<dbReference type="InterPro" id="IPR003787">
    <property type="entry name" value="Sulphur_relay_DsrE/F-like"/>
</dbReference>
<proteinExistence type="predicted"/>
<gene>
    <name evidence="2" type="ORF">SAMN04488069_10912</name>
</gene>
<dbReference type="PANTHER" id="PTHR37691:SF1">
    <property type="entry name" value="BLR3518 PROTEIN"/>
    <property type="match status" value="1"/>
</dbReference>
<accession>A0A1H3K5R8</accession>
<dbReference type="PANTHER" id="PTHR37691">
    <property type="entry name" value="BLR3518 PROTEIN"/>
    <property type="match status" value="1"/>
</dbReference>
<keyword evidence="3" id="KW-1185">Reference proteome</keyword>
<reference evidence="3" key="1">
    <citation type="submission" date="2016-10" db="EMBL/GenBank/DDBJ databases">
        <authorList>
            <person name="Varghese N."/>
            <person name="Submissions S."/>
        </authorList>
    </citation>
    <scope>NUCLEOTIDE SEQUENCE [LARGE SCALE GENOMIC DNA]</scope>
    <source>
        <strain evidence="3">CGMCC 1.8975</strain>
    </source>
</reference>
<feature type="chain" id="PRO_5011759526" evidence="1">
    <location>
        <begin position="33"/>
        <end position="188"/>
    </location>
</feature>
<keyword evidence="1" id="KW-0732">Signal</keyword>
<dbReference type="InterPro" id="IPR027396">
    <property type="entry name" value="DsrEFH-like"/>
</dbReference>
<evidence type="ECO:0000313" key="2">
    <source>
        <dbReference type="EMBL" id="SDY47550.1"/>
    </source>
</evidence>
<dbReference type="AlphaFoldDB" id="A0A1H3K5R8"/>
<dbReference type="RefSeq" id="WP_245711902.1">
    <property type="nucleotide sequence ID" value="NZ_FNOV01000009.1"/>
</dbReference>